<dbReference type="InterPro" id="IPR036390">
    <property type="entry name" value="WH_DNA-bd_sf"/>
</dbReference>
<feature type="DNA-binding region" description="H-T-H motif" evidence="4">
    <location>
        <begin position="98"/>
        <end position="117"/>
    </location>
</feature>
<evidence type="ECO:0000256" key="3">
    <source>
        <dbReference type="ARBA" id="ARBA00023163"/>
    </source>
</evidence>
<keyword evidence="1" id="KW-0805">Transcription regulation</keyword>
<dbReference type="InterPro" id="IPR000524">
    <property type="entry name" value="Tscrpt_reg_HTH_GntR"/>
</dbReference>
<evidence type="ECO:0000259" key="6">
    <source>
        <dbReference type="PROSITE" id="PS50949"/>
    </source>
</evidence>
<dbReference type="GO" id="GO:0000976">
    <property type="term" value="F:transcription cis-regulatory region binding"/>
    <property type="evidence" value="ECO:0007669"/>
    <property type="project" value="TreeGrafter"/>
</dbReference>
<sequence length="319" mass="34659">MDEPVFRRIATEIAERITSGELAPGDRVMSTRQIVEHYGVAMATATRVITELRDRGLVRATPGVGTVVAGLPRSAPDRDHIVRTAITVADAEGLTGLSMRRLAAELGMPTMSLYRHVADKEELVLLMMDAVMGANPPPSLSPARAGWRACLEALARLQWSMYRRHIWLAQAVSFTRPLLAPNAMAHTEWAMRALGDIDPRLQFRAAVTVANYVRGTAVGLEEEAQAEQETGMTDHDWFETQQQRFAAVLATGKLPMMARFAATGDEFGLDVLLEFGLQRLLDGLAPLVDRAGPVAERAAAGPAVDQGVSKAPRSGAEPW</sequence>
<dbReference type="EMBL" id="BOQN01000003">
    <property type="protein sequence ID" value="GIM88540.1"/>
    <property type="molecule type" value="Genomic_DNA"/>
</dbReference>
<dbReference type="Gene3D" id="1.10.357.10">
    <property type="entry name" value="Tetracycline Repressor, domain 2"/>
    <property type="match status" value="1"/>
</dbReference>
<dbReference type="AlphaFoldDB" id="A0A919T619"/>
<reference evidence="8 9" key="1">
    <citation type="submission" date="2021-03" db="EMBL/GenBank/DDBJ databases">
        <title>Whole genome shotgun sequence of Actinoplanes toevensis NBRC 105298.</title>
        <authorList>
            <person name="Komaki H."/>
            <person name="Tamura T."/>
        </authorList>
    </citation>
    <scope>NUCLEOTIDE SEQUENCE [LARGE SCALE GENOMIC DNA]</scope>
    <source>
        <strain evidence="8 9">NBRC 105298</strain>
    </source>
</reference>
<dbReference type="Pfam" id="PF00392">
    <property type="entry name" value="GntR"/>
    <property type="match status" value="1"/>
</dbReference>
<dbReference type="SUPFAM" id="SSF46785">
    <property type="entry name" value="Winged helix' DNA-binding domain"/>
    <property type="match status" value="1"/>
</dbReference>
<dbReference type="InterPro" id="IPR009057">
    <property type="entry name" value="Homeodomain-like_sf"/>
</dbReference>
<feature type="region of interest" description="Disordered" evidence="5">
    <location>
        <begin position="298"/>
        <end position="319"/>
    </location>
</feature>
<evidence type="ECO:0000259" key="7">
    <source>
        <dbReference type="PROSITE" id="PS50977"/>
    </source>
</evidence>
<dbReference type="Pfam" id="PF02909">
    <property type="entry name" value="TetR_C_1"/>
    <property type="match status" value="1"/>
</dbReference>
<dbReference type="RefSeq" id="WP_213004518.1">
    <property type="nucleotide sequence ID" value="NZ_BOQN01000003.1"/>
</dbReference>
<keyword evidence="3" id="KW-0804">Transcription</keyword>
<comment type="caution">
    <text evidence="8">The sequence shown here is derived from an EMBL/GenBank/DDBJ whole genome shotgun (WGS) entry which is preliminary data.</text>
</comment>
<dbReference type="PROSITE" id="PS50949">
    <property type="entry name" value="HTH_GNTR"/>
    <property type="match status" value="1"/>
</dbReference>
<dbReference type="CDD" id="cd07377">
    <property type="entry name" value="WHTH_GntR"/>
    <property type="match status" value="1"/>
</dbReference>
<gene>
    <name evidence="8" type="ORF">Ato02nite_003330</name>
</gene>
<dbReference type="InterPro" id="IPR050109">
    <property type="entry name" value="HTH-type_TetR-like_transc_reg"/>
</dbReference>
<organism evidence="8 9">
    <name type="scientific">Paractinoplanes toevensis</name>
    <dbReference type="NCBI Taxonomy" id="571911"/>
    <lineage>
        <taxon>Bacteria</taxon>
        <taxon>Bacillati</taxon>
        <taxon>Actinomycetota</taxon>
        <taxon>Actinomycetes</taxon>
        <taxon>Micromonosporales</taxon>
        <taxon>Micromonosporaceae</taxon>
        <taxon>Paractinoplanes</taxon>
    </lineage>
</organism>
<evidence type="ECO:0000313" key="8">
    <source>
        <dbReference type="EMBL" id="GIM88540.1"/>
    </source>
</evidence>
<dbReference type="Gene3D" id="1.10.10.10">
    <property type="entry name" value="Winged helix-like DNA-binding domain superfamily/Winged helix DNA-binding domain"/>
    <property type="match status" value="1"/>
</dbReference>
<dbReference type="SUPFAM" id="SSF48498">
    <property type="entry name" value="Tetracyclin repressor-like, C-terminal domain"/>
    <property type="match status" value="1"/>
</dbReference>
<dbReference type="Gene3D" id="1.10.10.60">
    <property type="entry name" value="Homeodomain-like"/>
    <property type="match status" value="1"/>
</dbReference>
<feature type="domain" description="HTH tetR-type" evidence="7">
    <location>
        <begin position="75"/>
        <end position="135"/>
    </location>
</feature>
<dbReference type="InterPro" id="IPR036388">
    <property type="entry name" value="WH-like_DNA-bd_sf"/>
</dbReference>
<feature type="domain" description="HTH gntR-type" evidence="6">
    <location>
        <begin position="3"/>
        <end position="71"/>
    </location>
</feature>
<keyword evidence="9" id="KW-1185">Reference proteome</keyword>
<dbReference type="Pfam" id="PF00440">
    <property type="entry name" value="TetR_N"/>
    <property type="match status" value="1"/>
</dbReference>
<keyword evidence="2 4" id="KW-0238">DNA-binding</keyword>
<dbReference type="GO" id="GO:0045892">
    <property type="term" value="P:negative regulation of DNA-templated transcription"/>
    <property type="evidence" value="ECO:0007669"/>
    <property type="project" value="InterPro"/>
</dbReference>
<dbReference type="SUPFAM" id="SSF46689">
    <property type="entry name" value="Homeodomain-like"/>
    <property type="match status" value="1"/>
</dbReference>
<evidence type="ECO:0000256" key="2">
    <source>
        <dbReference type="ARBA" id="ARBA00023125"/>
    </source>
</evidence>
<dbReference type="PANTHER" id="PTHR30055:SF151">
    <property type="entry name" value="TRANSCRIPTIONAL REGULATORY PROTEIN"/>
    <property type="match status" value="1"/>
</dbReference>
<proteinExistence type="predicted"/>
<dbReference type="PROSITE" id="PS50977">
    <property type="entry name" value="HTH_TETR_2"/>
    <property type="match status" value="1"/>
</dbReference>
<dbReference type="InterPro" id="IPR004111">
    <property type="entry name" value="Repressor_TetR_C"/>
</dbReference>
<evidence type="ECO:0000313" key="9">
    <source>
        <dbReference type="Proteomes" id="UP000677082"/>
    </source>
</evidence>
<dbReference type="PANTHER" id="PTHR30055">
    <property type="entry name" value="HTH-TYPE TRANSCRIPTIONAL REGULATOR RUTR"/>
    <property type="match status" value="1"/>
</dbReference>
<evidence type="ECO:0000256" key="5">
    <source>
        <dbReference type="SAM" id="MobiDB-lite"/>
    </source>
</evidence>
<dbReference type="SMART" id="SM00345">
    <property type="entry name" value="HTH_GNTR"/>
    <property type="match status" value="1"/>
</dbReference>
<dbReference type="InterPro" id="IPR036271">
    <property type="entry name" value="Tet_transcr_reg_TetR-rel_C_sf"/>
</dbReference>
<evidence type="ECO:0000256" key="1">
    <source>
        <dbReference type="ARBA" id="ARBA00023015"/>
    </source>
</evidence>
<evidence type="ECO:0000256" key="4">
    <source>
        <dbReference type="PROSITE-ProRule" id="PRU00335"/>
    </source>
</evidence>
<dbReference type="InterPro" id="IPR001647">
    <property type="entry name" value="HTH_TetR"/>
</dbReference>
<protein>
    <submittedName>
        <fullName evidence="8">GntR family transcriptional regulator</fullName>
    </submittedName>
</protein>
<name>A0A919T619_9ACTN</name>
<dbReference type="Proteomes" id="UP000677082">
    <property type="component" value="Unassembled WGS sequence"/>
</dbReference>
<dbReference type="GO" id="GO:0003700">
    <property type="term" value="F:DNA-binding transcription factor activity"/>
    <property type="evidence" value="ECO:0007669"/>
    <property type="project" value="InterPro"/>
</dbReference>
<accession>A0A919T619</accession>